<dbReference type="Proteomes" id="UP000621454">
    <property type="component" value="Unassembled WGS sequence"/>
</dbReference>
<feature type="transmembrane region" description="Helical" evidence="6">
    <location>
        <begin position="114"/>
        <end position="133"/>
    </location>
</feature>
<proteinExistence type="predicted"/>
<keyword evidence="9" id="KW-1185">Reference proteome</keyword>
<evidence type="ECO:0000313" key="9">
    <source>
        <dbReference type="Proteomes" id="UP000621454"/>
    </source>
</evidence>
<comment type="subcellular location">
    <subcellularLocation>
        <location evidence="1">Cell membrane</location>
        <topology evidence="1">Multi-pass membrane protein</topology>
    </subcellularLocation>
</comment>
<feature type="transmembrane region" description="Helical" evidence="6">
    <location>
        <begin position="249"/>
        <end position="270"/>
    </location>
</feature>
<dbReference type="PANTHER" id="PTHR42718:SF9">
    <property type="entry name" value="MAJOR FACILITATOR SUPERFAMILY MULTIDRUG TRANSPORTER MFSC"/>
    <property type="match status" value="1"/>
</dbReference>
<reference evidence="8" key="1">
    <citation type="journal article" date="2014" name="Int. J. Syst. Evol. Microbiol.">
        <title>Complete genome sequence of Corynebacterium casei LMG S-19264T (=DSM 44701T), isolated from a smear-ripened cheese.</title>
        <authorList>
            <consortium name="US DOE Joint Genome Institute (JGI-PGF)"/>
            <person name="Walter F."/>
            <person name="Albersmeier A."/>
            <person name="Kalinowski J."/>
            <person name="Ruckert C."/>
        </authorList>
    </citation>
    <scope>NUCLEOTIDE SEQUENCE</scope>
    <source>
        <strain evidence="8">CGMCC 1.12827</strain>
    </source>
</reference>
<dbReference type="PROSITE" id="PS50850">
    <property type="entry name" value="MFS"/>
    <property type="match status" value="1"/>
</dbReference>
<protein>
    <recommendedName>
        <fullName evidence="7">Major facilitator superfamily (MFS) profile domain-containing protein</fullName>
    </recommendedName>
</protein>
<feature type="transmembrane region" description="Helical" evidence="6">
    <location>
        <begin position="84"/>
        <end position="102"/>
    </location>
</feature>
<evidence type="ECO:0000256" key="4">
    <source>
        <dbReference type="ARBA" id="ARBA00022989"/>
    </source>
</evidence>
<dbReference type="InterPro" id="IPR011701">
    <property type="entry name" value="MFS"/>
</dbReference>
<feature type="transmembrane region" description="Helical" evidence="6">
    <location>
        <begin position="317"/>
        <end position="338"/>
    </location>
</feature>
<keyword evidence="3 6" id="KW-0812">Transmembrane</keyword>
<dbReference type="PANTHER" id="PTHR42718">
    <property type="entry name" value="MAJOR FACILITATOR SUPERFAMILY MULTIDRUG TRANSPORTER MFSC"/>
    <property type="match status" value="1"/>
</dbReference>
<keyword evidence="4 6" id="KW-1133">Transmembrane helix</keyword>
<name>A0A916T4K9_9ACTN</name>
<feature type="transmembrane region" description="Helical" evidence="6">
    <location>
        <begin position="145"/>
        <end position="162"/>
    </location>
</feature>
<feature type="transmembrane region" description="Helical" evidence="6">
    <location>
        <begin position="53"/>
        <end position="72"/>
    </location>
</feature>
<dbReference type="Gene3D" id="1.20.1250.20">
    <property type="entry name" value="MFS general substrate transporter like domains"/>
    <property type="match status" value="1"/>
</dbReference>
<evidence type="ECO:0000313" key="8">
    <source>
        <dbReference type="EMBL" id="GGB31242.1"/>
    </source>
</evidence>
<evidence type="ECO:0000256" key="1">
    <source>
        <dbReference type="ARBA" id="ARBA00004651"/>
    </source>
</evidence>
<evidence type="ECO:0000256" key="3">
    <source>
        <dbReference type="ARBA" id="ARBA00022692"/>
    </source>
</evidence>
<reference evidence="8" key="2">
    <citation type="submission" date="2020-09" db="EMBL/GenBank/DDBJ databases">
        <authorList>
            <person name="Sun Q."/>
            <person name="Zhou Y."/>
        </authorList>
    </citation>
    <scope>NUCLEOTIDE SEQUENCE</scope>
    <source>
        <strain evidence="8">CGMCC 1.12827</strain>
    </source>
</reference>
<evidence type="ECO:0000256" key="6">
    <source>
        <dbReference type="SAM" id="Phobius"/>
    </source>
</evidence>
<accession>A0A916T4K9</accession>
<feature type="transmembrane region" description="Helical" evidence="6">
    <location>
        <begin position="214"/>
        <end position="237"/>
    </location>
</feature>
<sequence>MVIVVIGGVLTTLPLEFGFLLAGRVLQGIGLGCVPLLMSVARTHMSSRGSASTIAGLSVASTVGIGVGYPLIGLIEQVSGLRAAYGLGLALSVAALAVAWLVIPREKPGPVPRIDWWGAALLALGTTGVLILIADQSVWRTPLGWLPLLVASVVVLAGWVTVELHVPAPLVNLRVLSQPTVLGANVAMLVAGVGMYLLFTLFTRYLQTPSSADYGFALPGIASGAALIPFSALGFVAGRTTPMLIRRTGVRWAYLLSAVAVMCAAVIFALTLDSMAAVMIAMAVLGFGVGGISAVMPRLVLTRVPDEETASVLTVNAIVRSIGFSIGSAVGGLLLTVATSDGELIPARGGYVTAALWALPPLALSVAIVCARPVTRRGRART</sequence>
<keyword evidence="2" id="KW-0813">Transport</keyword>
<gene>
    <name evidence="8" type="ORF">GCM10011489_19290</name>
</gene>
<feature type="transmembrane region" description="Helical" evidence="6">
    <location>
        <begin position="276"/>
        <end position="296"/>
    </location>
</feature>
<dbReference type="GO" id="GO:0005886">
    <property type="term" value="C:plasma membrane"/>
    <property type="evidence" value="ECO:0007669"/>
    <property type="project" value="UniProtKB-SubCell"/>
</dbReference>
<dbReference type="AlphaFoldDB" id="A0A916T4K9"/>
<dbReference type="GO" id="GO:0022857">
    <property type="term" value="F:transmembrane transporter activity"/>
    <property type="evidence" value="ECO:0007669"/>
    <property type="project" value="InterPro"/>
</dbReference>
<dbReference type="Pfam" id="PF07690">
    <property type="entry name" value="MFS_1"/>
    <property type="match status" value="1"/>
</dbReference>
<evidence type="ECO:0000259" key="7">
    <source>
        <dbReference type="PROSITE" id="PS50850"/>
    </source>
</evidence>
<dbReference type="SUPFAM" id="SSF103473">
    <property type="entry name" value="MFS general substrate transporter"/>
    <property type="match status" value="1"/>
</dbReference>
<feature type="domain" description="Major facilitator superfamily (MFS) profile" evidence="7">
    <location>
        <begin position="1"/>
        <end position="378"/>
    </location>
</feature>
<feature type="transmembrane region" description="Helical" evidence="6">
    <location>
        <begin position="350"/>
        <end position="371"/>
    </location>
</feature>
<evidence type="ECO:0000256" key="5">
    <source>
        <dbReference type="ARBA" id="ARBA00023136"/>
    </source>
</evidence>
<dbReference type="InterPro" id="IPR036259">
    <property type="entry name" value="MFS_trans_sf"/>
</dbReference>
<keyword evidence="5 6" id="KW-0472">Membrane</keyword>
<dbReference type="EMBL" id="BMGC01000011">
    <property type="protein sequence ID" value="GGB31242.1"/>
    <property type="molecule type" value="Genomic_DNA"/>
</dbReference>
<feature type="transmembrane region" description="Helical" evidence="6">
    <location>
        <begin position="17"/>
        <end position="41"/>
    </location>
</feature>
<evidence type="ECO:0000256" key="2">
    <source>
        <dbReference type="ARBA" id="ARBA00022448"/>
    </source>
</evidence>
<feature type="transmembrane region" description="Helical" evidence="6">
    <location>
        <begin position="182"/>
        <end position="202"/>
    </location>
</feature>
<comment type="caution">
    <text evidence="8">The sequence shown here is derived from an EMBL/GenBank/DDBJ whole genome shotgun (WGS) entry which is preliminary data.</text>
</comment>
<dbReference type="InterPro" id="IPR020846">
    <property type="entry name" value="MFS_dom"/>
</dbReference>
<organism evidence="8 9">
    <name type="scientific">Gordonia jinhuaensis</name>
    <dbReference type="NCBI Taxonomy" id="1517702"/>
    <lineage>
        <taxon>Bacteria</taxon>
        <taxon>Bacillati</taxon>
        <taxon>Actinomycetota</taxon>
        <taxon>Actinomycetes</taxon>
        <taxon>Mycobacteriales</taxon>
        <taxon>Gordoniaceae</taxon>
        <taxon>Gordonia</taxon>
    </lineage>
</organism>